<dbReference type="SMART" id="SM00220">
    <property type="entry name" value="S_TKc"/>
    <property type="match status" value="1"/>
</dbReference>
<dbReference type="InterPro" id="IPR000152">
    <property type="entry name" value="EGF-type_Asp/Asn_hydroxyl_site"/>
</dbReference>
<reference evidence="20" key="2">
    <citation type="journal article" date="2023" name="Int. J. Mol. Sci.">
        <title>De Novo Assembly and Annotation of 11 Diverse Shrub Willow (Salix) Genomes Reveals Novel Gene Organization in Sex-Linked Regions.</title>
        <authorList>
            <person name="Hyden B."/>
            <person name="Feng K."/>
            <person name="Yates T.B."/>
            <person name="Jawdy S."/>
            <person name="Cereghino C."/>
            <person name="Smart L.B."/>
            <person name="Muchero W."/>
        </authorList>
    </citation>
    <scope>NUCLEOTIDE SEQUENCE</scope>
    <source>
        <tissue evidence="20">Shoot tip</tissue>
    </source>
</reference>
<dbReference type="SUPFAM" id="SSF56112">
    <property type="entry name" value="Protein kinase-like (PK-like)"/>
    <property type="match status" value="1"/>
</dbReference>
<organism evidence="20 21">
    <name type="scientific">Salix suchowensis</name>
    <dbReference type="NCBI Taxonomy" id="1278906"/>
    <lineage>
        <taxon>Eukaryota</taxon>
        <taxon>Viridiplantae</taxon>
        <taxon>Streptophyta</taxon>
        <taxon>Embryophyta</taxon>
        <taxon>Tracheophyta</taxon>
        <taxon>Spermatophyta</taxon>
        <taxon>Magnoliopsida</taxon>
        <taxon>eudicotyledons</taxon>
        <taxon>Gunneridae</taxon>
        <taxon>Pentapetalae</taxon>
        <taxon>rosids</taxon>
        <taxon>fabids</taxon>
        <taxon>Malpighiales</taxon>
        <taxon>Salicaceae</taxon>
        <taxon>Saliceae</taxon>
        <taxon>Salix</taxon>
    </lineage>
</organism>
<keyword evidence="16" id="KW-0472">Membrane</keyword>
<keyword evidence="9 15" id="KW-0067">ATP-binding</keyword>
<evidence type="ECO:0000256" key="8">
    <source>
        <dbReference type="ARBA" id="ARBA00022777"/>
    </source>
</evidence>
<keyword evidence="4" id="KW-0808">Transferase</keyword>
<dbReference type="PANTHER" id="PTHR27005">
    <property type="entry name" value="WALL-ASSOCIATED RECEPTOR KINASE-LIKE 21"/>
    <property type="match status" value="1"/>
</dbReference>
<comment type="subcellular location">
    <subcellularLocation>
        <location evidence="1">Membrane</location>
        <topology evidence="1">Single-pass type I membrane protein</topology>
    </subcellularLocation>
</comment>
<evidence type="ECO:0000256" key="13">
    <source>
        <dbReference type="ARBA" id="ARBA00047951"/>
    </source>
</evidence>
<keyword evidence="11" id="KW-0325">Glycoprotein</keyword>
<dbReference type="CDD" id="cd00054">
    <property type="entry name" value="EGF_CA"/>
    <property type="match status" value="1"/>
</dbReference>
<evidence type="ECO:0000313" key="20">
    <source>
        <dbReference type="EMBL" id="KAJ6391742.1"/>
    </source>
</evidence>
<dbReference type="PROSITE" id="PS50011">
    <property type="entry name" value="PROTEIN_KINASE_DOM"/>
    <property type="match status" value="1"/>
</dbReference>
<keyword evidence="10 14" id="KW-1015">Disulfide bond</keyword>
<dbReference type="Pfam" id="PF00069">
    <property type="entry name" value="Pkinase"/>
    <property type="match status" value="1"/>
</dbReference>
<evidence type="ECO:0000259" key="18">
    <source>
        <dbReference type="PROSITE" id="PS50011"/>
    </source>
</evidence>
<dbReference type="Gene3D" id="1.10.510.10">
    <property type="entry name" value="Transferase(Phosphotransferase) domain 1"/>
    <property type="match status" value="1"/>
</dbReference>
<dbReference type="InterPro" id="IPR049883">
    <property type="entry name" value="NOTCH1_EGF-like"/>
</dbReference>
<keyword evidence="2" id="KW-0723">Serine/threonine-protein kinase</keyword>
<evidence type="ECO:0000256" key="4">
    <source>
        <dbReference type="ARBA" id="ARBA00022679"/>
    </source>
</evidence>
<dbReference type="PROSITE" id="PS00108">
    <property type="entry name" value="PROTEIN_KINASE_ST"/>
    <property type="match status" value="1"/>
</dbReference>
<evidence type="ECO:0000256" key="9">
    <source>
        <dbReference type="ARBA" id="ARBA00022840"/>
    </source>
</evidence>
<evidence type="ECO:0000256" key="1">
    <source>
        <dbReference type="ARBA" id="ARBA00004479"/>
    </source>
</evidence>
<dbReference type="SUPFAM" id="SSF57184">
    <property type="entry name" value="Growth factor receptor domain"/>
    <property type="match status" value="1"/>
</dbReference>
<keyword evidence="16" id="KW-0812">Transmembrane</keyword>
<evidence type="ECO:0000256" key="5">
    <source>
        <dbReference type="ARBA" id="ARBA00022729"/>
    </source>
</evidence>
<dbReference type="PROSITE" id="PS01187">
    <property type="entry name" value="EGF_CA"/>
    <property type="match status" value="1"/>
</dbReference>
<dbReference type="Proteomes" id="UP001141253">
    <property type="component" value="Chromosome 2"/>
</dbReference>
<dbReference type="SMART" id="SM00181">
    <property type="entry name" value="EGF"/>
    <property type="match status" value="2"/>
</dbReference>
<evidence type="ECO:0000313" key="21">
    <source>
        <dbReference type="Proteomes" id="UP001141253"/>
    </source>
</evidence>
<evidence type="ECO:0000256" key="10">
    <source>
        <dbReference type="ARBA" id="ARBA00023157"/>
    </source>
</evidence>
<keyword evidence="5 17" id="KW-0732">Signal</keyword>
<dbReference type="Pfam" id="PF07645">
    <property type="entry name" value="EGF_CA"/>
    <property type="match status" value="1"/>
</dbReference>
<dbReference type="Gene3D" id="2.90.20.10">
    <property type="entry name" value="Plasmodium vivax P25 domain"/>
    <property type="match status" value="1"/>
</dbReference>
<dbReference type="CDD" id="cd14066">
    <property type="entry name" value="STKc_IRAK"/>
    <property type="match status" value="1"/>
</dbReference>
<keyword evidence="21" id="KW-1185">Reference proteome</keyword>
<comment type="catalytic activity">
    <reaction evidence="12">
        <text>L-seryl-[protein] + ATP = O-phospho-L-seryl-[protein] + ADP + H(+)</text>
        <dbReference type="Rhea" id="RHEA:17989"/>
        <dbReference type="Rhea" id="RHEA-COMP:9863"/>
        <dbReference type="Rhea" id="RHEA-COMP:11604"/>
        <dbReference type="ChEBI" id="CHEBI:15378"/>
        <dbReference type="ChEBI" id="CHEBI:29999"/>
        <dbReference type="ChEBI" id="CHEBI:30616"/>
        <dbReference type="ChEBI" id="CHEBI:83421"/>
        <dbReference type="ChEBI" id="CHEBI:456216"/>
    </reaction>
</comment>
<dbReference type="PROSITE" id="PS50026">
    <property type="entry name" value="EGF_3"/>
    <property type="match status" value="2"/>
</dbReference>
<feature type="binding site" evidence="15">
    <location>
        <position position="449"/>
    </location>
    <ligand>
        <name>ATP</name>
        <dbReference type="ChEBI" id="CHEBI:30616"/>
    </ligand>
</feature>
<evidence type="ECO:0000256" key="17">
    <source>
        <dbReference type="SAM" id="SignalP"/>
    </source>
</evidence>
<evidence type="ECO:0000256" key="12">
    <source>
        <dbReference type="ARBA" id="ARBA00047558"/>
    </source>
</evidence>
<evidence type="ECO:0000256" key="7">
    <source>
        <dbReference type="ARBA" id="ARBA00022741"/>
    </source>
</evidence>
<gene>
    <name evidence="20" type="ORF">OIU77_025665</name>
</gene>
<feature type="transmembrane region" description="Helical" evidence="16">
    <location>
        <begin position="343"/>
        <end position="367"/>
    </location>
</feature>
<keyword evidence="16" id="KW-1133">Transmembrane helix</keyword>
<comment type="caution">
    <text evidence="14">Lacks conserved residue(s) required for the propagation of feature annotation.</text>
</comment>
<dbReference type="Gene3D" id="3.30.200.20">
    <property type="entry name" value="Phosphorylase Kinase, domain 1"/>
    <property type="match status" value="1"/>
</dbReference>
<dbReference type="InterPro" id="IPR011009">
    <property type="entry name" value="Kinase-like_dom_sf"/>
</dbReference>
<accession>A0ABQ9C1D8</accession>
<evidence type="ECO:0000256" key="3">
    <source>
        <dbReference type="ARBA" id="ARBA00022536"/>
    </source>
</evidence>
<comment type="caution">
    <text evidence="20">The sequence shown here is derived from an EMBL/GenBank/DDBJ whole genome shotgun (WGS) entry which is preliminary data.</text>
</comment>
<evidence type="ECO:0000256" key="16">
    <source>
        <dbReference type="SAM" id="Phobius"/>
    </source>
</evidence>
<evidence type="ECO:0000256" key="11">
    <source>
        <dbReference type="ARBA" id="ARBA00023180"/>
    </source>
</evidence>
<evidence type="ECO:0000256" key="14">
    <source>
        <dbReference type="PROSITE-ProRule" id="PRU00076"/>
    </source>
</evidence>
<feature type="signal peptide" evidence="17">
    <location>
        <begin position="1"/>
        <end position="23"/>
    </location>
</feature>
<dbReference type="EMBL" id="JAPFFI010000006">
    <property type="protein sequence ID" value="KAJ6391742.1"/>
    <property type="molecule type" value="Genomic_DNA"/>
</dbReference>
<proteinExistence type="predicted"/>
<dbReference type="InterPro" id="IPR045274">
    <property type="entry name" value="WAK-like"/>
</dbReference>
<feature type="domain" description="EGF-like" evidence="19">
    <location>
        <begin position="294"/>
        <end position="329"/>
    </location>
</feature>
<keyword evidence="6" id="KW-0677">Repeat</keyword>
<reference evidence="20" key="1">
    <citation type="submission" date="2022-10" db="EMBL/GenBank/DDBJ databases">
        <authorList>
            <person name="Hyden B.L."/>
            <person name="Feng K."/>
            <person name="Yates T."/>
            <person name="Jawdy S."/>
            <person name="Smart L.B."/>
            <person name="Muchero W."/>
        </authorList>
    </citation>
    <scope>NUCLEOTIDE SEQUENCE</scope>
    <source>
        <tissue evidence="20">Shoot tip</tissue>
    </source>
</reference>
<protein>
    <submittedName>
        <fullName evidence="20">Uncharacterized protein</fullName>
    </submittedName>
</protein>
<dbReference type="Pfam" id="PF13947">
    <property type="entry name" value="GUB_WAK_bind"/>
    <property type="match status" value="1"/>
</dbReference>
<keyword evidence="7 15" id="KW-0547">Nucleotide-binding</keyword>
<comment type="catalytic activity">
    <reaction evidence="13">
        <text>L-threonyl-[protein] + ATP = O-phospho-L-threonyl-[protein] + ADP + H(+)</text>
        <dbReference type="Rhea" id="RHEA:46608"/>
        <dbReference type="Rhea" id="RHEA-COMP:11060"/>
        <dbReference type="Rhea" id="RHEA-COMP:11605"/>
        <dbReference type="ChEBI" id="CHEBI:15378"/>
        <dbReference type="ChEBI" id="CHEBI:30013"/>
        <dbReference type="ChEBI" id="CHEBI:30616"/>
        <dbReference type="ChEBI" id="CHEBI:61977"/>
        <dbReference type="ChEBI" id="CHEBI:456216"/>
    </reaction>
</comment>
<dbReference type="InterPro" id="IPR009030">
    <property type="entry name" value="Growth_fac_rcpt_cys_sf"/>
</dbReference>
<dbReference type="InterPro" id="IPR000719">
    <property type="entry name" value="Prot_kinase_dom"/>
</dbReference>
<evidence type="ECO:0000256" key="15">
    <source>
        <dbReference type="PROSITE-ProRule" id="PRU10141"/>
    </source>
</evidence>
<keyword evidence="3 14" id="KW-0245">EGF-like domain</keyword>
<evidence type="ECO:0000256" key="2">
    <source>
        <dbReference type="ARBA" id="ARBA00022527"/>
    </source>
</evidence>
<feature type="domain" description="Protein kinase" evidence="18">
    <location>
        <begin position="420"/>
        <end position="702"/>
    </location>
</feature>
<dbReference type="InterPro" id="IPR000742">
    <property type="entry name" value="EGF"/>
</dbReference>
<evidence type="ECO:0000259" key="19">
    <source>
        <dbReference type="PROSITE" id="PS50026"/>
    </source>
</evidence>
<keyword evidence="8" id="KW-0418">Kinase</keyword>
<dbReference type="PROSITE" id="PS00010">
    <property type="entry name" value="ASX_HYDROXYL"/>
    <property type="match status" value="1"/>
</dbReference>
<dbReference type="PANTHER" id="PTHR27005:SF468">
    <property type="entry name" value="OS01G0310500 PROTEIN"/>
    <property type="match status" value="1"/>
</dbReference>
<sequence>MRTPEMLFQFTLVAALLAATVSAQEFPIARAGCQDRCGNVSIPFPFGLTDDCYYDAGFLITCNHTFSPPKAYVTASTINVTEITLAGKLHIEQYIAKDCYNASGQTYNNIPSLTLPDFIISDADNMFVSIGCDTVASLRGNLKEAGSNENEYEVGCTSSCNSLKYVPNDTCSGIGCCRTSLAKGVNSFHVTVTSQTNHSAILDFSPCSYAFIIEEKKFNFSRSSLRDLKNVDKLPMVVDWSIGKNSCAEVKKSGMYNACQGNSTCYDPDNGHGYLCRCLDGYRGNPYLPNGCLDTDECTDAAVHHNCTHHCTNTVGNYTCSCPKGYHGDGRKNGDGCIRRRSLVIQIAVGIGVGLTSLLMGITWLFWGYKKWKLMKLKEKFFRQNGGLVLEQQLSRREGPVTEMAKIFTAEELEKATCKYHESRILGHGGFGTVYKGTLTDGRVVAIKKSKTIDQSQIEQFINEVVVLYQINHRNVVKLLGCCLETEVPLLVYEYVANGTLFDHIHDKSKVSAFTWEIRLRIASEIAGVLSYLHSAASMQIIHRDIKSTNILLDNSYTAKVSDFGTSRLVPLDQDELSTMVQGTLGYLDPEYLHTSQLTDKSDVYSFGVVLVELLTGMKVISFDRPEGERNLSMYFLSALKEDRLVHILQDCMVNQDNMRQVKEFANIAKKCIRIRGEERPSMKEVAMELEGLRTSAKHPWTNDESNVEETQYLLGKSMEIVGFEEMIGTSVGYPSLQNHVMQSLGGGR</sequence>
<feature type="domain" description="EGF-like" evidence="19">
    <location>
        <begin position="243"/>
        <end position="285"/>
    </location>
</feature>
<evidence type="ECO:0000256" key="6">
    <source>
        <dbReference type="ARBA" id="ARBA00022737"/>
    </source>
</evidence>
<dbReference type="InterPro" id="IPR017441">
    <property type="entry name" value="Protein_kinase_ATP_BS"/>
</dbReference>
<dbReference type="InterPro" id="IPR001881">
    <property type="entry name" value="EGF-like_Ca-bd_dom"/>
</dbReference>
<dbReference type="SMART" id="SM00179">
    <property type="entry name" value="EGF_CA"/>
    <property type="match status" value="1"/>
</dbReference>
<feature type="chain" id="PRO_5046501600" evidence="17">
    <location>
        <begin position="24"/>
        <end position="749"/>
    </location>
</feature>
<dbReference type="InterPro" id="IPR025287">
    <property type="entry name" value="WAK_GUB"/>
</dbReference>
<dbReference type="InterPro" id="IPR008271">
    <property type="entry name" value="Ser/Thr_kinase_AS"/>
</dbReference>
<name>A0ABQ9C1D8_9ROSI</name>
<feature type="disulfide bond" evidence="14">
    <location>
        <begin position="259"/>
        <end position="276"/>
    </location>
</feature>
<dbReference type="PROSITE" id="PS00107">
    <property type="entry name" value="PROTEIN_KINASE_ATP"/>
    <property type="match status" value="1"/>
</dbReference>
<dbReference type="InterPro" id="IPR018097">
    <property type="entry name" value="EGF_Ca-bd_CS"/>
</dbReference>